<protein>
    <submittedName>
        <fullName evidence="1">Uncharacterized protein</fullName>
    </submittedName>
</protein>
<accession>A0ACB7SQJ0</accession>
<sequence>MARRSRGGGSSHADGGDHSGRRRVTLQLEGETLRLALSGGSLRDNERRLTEMINQLQQLRDQLLVQQRIQMVFVL</sequence>
<keyword evidence="2" id="KW-1185">Reference proteome</keyword>
<evidence type="ECO:0000313" key="2">
    <source>
        <dbReference type="Proteomes" id="UP000821845"/>
    </source>
</evidence>
<reference evidence="1" key="1">
    <citation type="submission" date="2020-05" db="EMBL/GenBank/DDBJ databases">
        <title>Large-scale comparative analyses of tick genomes elucidate their genetic diversity and vector capacities.</title>
        <authorList>
            <person name="Jia N."/>
            <person name="Wang J."/>
            <person name="Shi W."/>
            <person name="Du L."/>
            <person name="Sun Y."/>
            <person name="Zhan W."/>
            <person name="Jiang J."/>
            <person name="Wang Q."/>
            <person name="Zhang B."/>
            <person name="Ji P."/>
            <person name="Sakyi L.B."/>
            <person name="Cui X."/>
            <person name="Yuan T."/>
            <person name="Jiang B."/>
            <person name="Yang W."/>
            <person name="Lam T.T.-Y."/>
            <person name="Chang Q."/>
            <person name="Ding S."/>
            <person name="Wang X."/>
            <person name="Zhu J."/>
            <person name="Ruan X."/>
            <person name="Zhao L."/>
            <person name="Wei J."/>
            <person name="Que T."/>
            <person name="Du C."/>
            <person name="Cheng J."/>
            <person name="Dai P."/>
            <person name="Han X."/>
            <person name="Huang E."/>
            <person name="Gao Y."/>
            <person name="Liu J."/>
            <person name="Shao H."/>
            <person name="Ye R."/>
            <person name="Li L."/>
            <person name="Wei W."/>
            <person name="Wang X."/>
            <person name="Wang C."/>
            <person name="Yang T."/>
            <person name="Huo Q."/>
            <person name="Li W."/>
            <person name="Guo W."/>
            <person name="Chen H."/>
            <person name="Zhou L."/>
            <person name="Ni X."/>
            <person name="Tian J."/>
            <person name="Zhou Y."/>
            <person name="Sheng Y."/>
            <person name="Liu T."/>
            <person name="Pan Y."/>
            <person name="Xia L."/>
            <person name="Li J."/>
            <person name="Zhao F."/>
            <person name="Cao W."/>
        </authorList>
    </citation>
    <scope>NUCLEOTIDE SEQUENCE</scope>
    <source>
        <strain evidence="1">Hyas-2018</strain>
    </source>
</reference>
<comment type="caution">
    <text evidence="1">The sequence shown here is derived from an EMBL/GenBank/DDBJ whole genome shotgun (WGS) entry which is preliminary data.</text>
</comment>
<organism evidence="1 2">
    <name type="scientific">Hyalomma asiaticum</name>
    <name type="common">Tick</name>
    <dbReference type="NCBI Taxonomy" id="266040"/>
    <lineage>
        <taxon>Eukaryota</taxon>
        <taxon>Metazoa</taxon>
        <taxon>Ecdysozoa</taxon>
        <taxon>Arthropoda</taxon>
        <taxon>Chelicerata</taxon>
        <taxon>Arachnida</taxon>
        <taxon>Acari</taxon>
        <taxon>Parasitiformes</taxon>
        <taxon>Ixodida</taxon>
        <taxon>Ixodoidea</taxon>
        <taxon>Ixodidae</taxon>
        <taxon>Hyalomminae</taxon>
        <taxon>Hyalomma</taxon>
    </lineage>
</organism>
<gene>
    <name evidence="1" type="ORF">HPB50_024206</name>
</gene>
<name>A0ACB7SQJ0_HYAAI</name>
<dbReference type="EMBL" id="CM023483">
    <property type="protein sequence ID" value="KAH6936940.1"/>
    <property type="molecule type" value="Genomic_DNA"/>
</dbReference>
<evidence type="ECO:0000313" key="1">
    <source>
        <dbReference type="EMBL" id="KAH6936940.1"/>
    </source>
</evidence>
<dbReference type="Proteomes" id="UP000821845">
    <property type="component" value="Chromosome 3"/>
</dbReference>
<proteinExistence type="predicted"/>